<evidence type="ECO:0000259" key="8">
    <source>
        <dbReference type="Pfam" id="PF25954"/>
    </source>
</evidence>
<dbReference type="AlphaFoldDB" id="A0A1G5XXI0"/>
<dbReference type="InterPro" id="IPR058791">
    <property type="entry name" value="3HB_CusB"/>
</dbReference>
<feature type="domain" description="CusB-like barrel-sandwich hybrid" evidence="7">
    <location>
        <begin position="131"/>
        <end position="247"/>
    </location>
</feature>
<dbReference type="InterPro" id="IPR051909">
    <property type="entry name" value="MFP_Cation_Efflux"/>
</dbReference>
<keyword evidence="3" id="KW-1133">Transmembrane helix</keyword>
<feature type="domain" description="CusB-like three alpha-helical bundle" evidence="6">
    <location>
        <begin position="165"/>
        <end position="214"/>
    </location>
</feature>
<dbReference type="NCBIfam" id="TIGR01730">
    <property type="entry name" value="RND_mfp"/>
    <property type="match status" value="1"/>
</dbReference>
<dbReference type="RefSeq" id="WP_092729875.1">
    <property type="nucleotide sequence ID" value="NZ_FMXE01000012.1"/>
</dbReference>
<feature type="domain" description="Heavy metal binding" evidence="5">
    <location>
        <begin position="51"/>
        <end position="77"/>
    </location>
</feature>
<evidence type="ECO:0000256" key="2">
    <source>
        <dbReference type="ARBA" id="ARBA00022448"/>
    </source>
</evidence>
<evidence type="ECO:0000259" key="9">
    <source>
        <dbReference type="Pfam" id="PF25975"/>
    </source>
</evidence>
<evidence type="ECO:0000313" key="10">
    <source>
        <dbReference type="EMBL" id="SDA74900.1"/>
    </source>
</evidence>
<dbReference type="PANTHER" id="PTHR30097:SF15">
    <property type="entry name" value="CATION EFFLUX SYSTEM PROTEIN CUSB"/>
    <property type="match status" value="1"/>
</dbReference>
<dbReference type="SUPFAM" id="SSF111369">
    <property type="entry name" value="HlyD-like secretion proteins"/>
    <property type="match status" value="1"/>
</dbReference>
<feature type="transmembrane region" description="Helical" evidence="3">
    <location>
        <begin position="9"/>
        <end position="26"/>
    </location>
</feature>
<dbReference type="Gene3D" id="6.10.140.730">
    <property type="match status" value="1"/>
</dbReference>
<keyword evidence="3" id="KW-0812">Transmembrane</keyword>
<dbReference type="Pfam" id="PF25954">
    <property type="entry name" value="Beta-barrel_RND_2"/>
    <property type="match status" value="1"/>
</dbReference>
<keyword evidence="3" id="KW-0472">Membrane</keyword>
<protein>
    <submittedName>
        <fullName evidence="10">Membrane fusion protein, Cu(I)/Ag(I) efflux system</fullName>
    </submittedName>
</protein>
<dbReference type="InterPro" id="IPR021782">
    <property type="entry name" value="DUF3347"/>
</dbReference>
<dbReference type="GO" id="GO:0022857">
    <property type="term" value="F:transmembrane transporter activity"/>
    <property type="evidence" value="ECO:0007669"/>
    <property type="project" value="InterPro"/>
</dbReference>
<keyword evidence="11" id="KW-1185">Reference proteome</keyword>
<dbReference type="PANTHER" id="PTHR30097">
    <property type="entry name" value="CATION EFFLUX SYSTEM PROTEIN CUSB"/>
    <property type="match status" value="1"/>
</dbReference>
<evidence type="ECO:0000256" key="1">
    <source>
        <dbReference type="ARBA" id="ARBA00009477"/>
    </source>
</evidence>
<dbReference type="Pfam" id="PF19335">
    <property type="entry name" value="HMBD"/>
    <property type="match status" value="1"/>
</dbReference>
<organism evidence="10 11">
    <name type="scientific">Algoriphagus alkaliphilus</name>
    <dbReference type="NCBI Taxonomy" id="279824"/>
    <lineage>
        <taxon>Bacteria</taxon>
        <taxon>Pseudomonadati</taxon>
        <taxon>Bacteroidota</taxon>
        <taxon>Cytophagia</taxon>
        <taxon>Cytophagales</taxon>
        <taxon>Cyclobacteriaceae</taxon>
        <taxon>Algoriphagus</taxon>
    </lineage>
</organism>
<dbReference type="Pfam" id="PF25975">
    <property type="entry name" value="CzcB_C"/>
    <property type="match status" value="1"/>
</dbReference>
<dbReference type="GO" id="GO:0046914">
    <property type="term" value="F:transition metal ion binding"/>
    <property type="evidence" value="ECO:0007669"/>
    <property type="project" value="TreeGrafter"/>
</dbReference>
<evidence type="ECO:0000259" key="4">
    <source>
        <dbReference type="Pfam" id="PF11827"/>
    </source>
</evidence>
<dbReference type="Pfam" id="PF11827">
    <property type="entry name" value="DUF3347"/>
    <property type="match status" value="1"/>
</dbReference>
<evidence type="ECO:0000259" key="5">
    <source>
        <dbReference type="Pfam" id="PF19335"/>
    </source>
</evidence>
<dbReference type="Gene3D" id="2.40.30.170">
    <property type="match status" value="1"/>
</dbReference>
<gene>
    <name evidence="10" type="ORF">SAMN03080617_02081</name>
</gene>
<sequence length="592" mass="65208">MKKIFENKFALITLTLVIGVLFGWLIKPSPSQLETTDGHNHGLESLSKQLWTCSMHPQVKLSEPGDCPLCGMDLIPVSTSSGSSSNPMAYEMTPEAVAMAQIHTTKIAGVNASGELFLTGKIQPDEREKASVTAKYPGRIERLFVSFTGEEVKAGQRLATLYSPEMLSAQRELLEAVKSKNDFPELYQAAKEKLKFWKLTESQINAIEQSGKVTEQIDILADQSGVVVQRNVAVGDYVSTGTVLFNVVNLNKLWVLLDAYESDLQFLNLGNEINFSVAGFPGDEFKAKITFIDRLINPNTRAASVRAEITNSGQKLKPEMFVTARIRTNAKSAASGISVPRTAVLWSGKRSVIYVKIPDAEMPTFEMREVTLGPRMGDNYIIEAGLQAGEEIVTNGVFAIDAAAQLSGQFSMMNRPKTKSLEVSQEFRDQITSVADAYFLVKNNLVKDNLSESQKSLSTLDQNLGKVNMNLVKGEAHDLWMGMLSGLKDAKTKMANTKDLEEARKHFSMLSFHMLEVTETFGLNKAVVYKDFCPMAFGDQGAYWLSEQKEITNPYFGASMLNCGEVKQTYLKGQPVMNLAGNSSSAPTAHNH</sequence>
<dbReference type="InterPro" id="IPR045800">
    <property type="entry name" value="HMBD"/>
</dbReference>
<feature type="domain" description="DUF3347" evidence="4">
    <location>
        <begin position="434"/>
        <end position="524"/>
    </location>
</feature>
<name>A0A1G5XXI0_9BACT</name>
<dbReference type="FunFam" id="2.40.30.170:FF:000010">
    <property type="entry name" value="Efflux RND transporter periplasmic adaptor subunit"/>
    <property type="match status" value="1"/>
</dbReference>
<dbReference type="InterPro" id="IPR058790">
    <property type="entry name" value="BSH_CusB"/>
</dbReference>
<dbReference type="Pfam" id="PF25919">
    <property type="entry name" value="BSH_CusB"/>
    <property type="match status" value="1"/>
</dbReference>
<feature type="domain" description="CzcB-like C-terminal circularly permuted SH3-like" evidence="9">
    <location>
        <begin position="337"/>
        <end position="400"/>
    </location>
</feature>
<dbReference type="Gene3D" id="2.40.420.20">
    <property type="match status" value="1"/>
</dbReference>
<feature type="domain" description="CusB-like beta-barrel" evidence="8">
    <location>
        <begin position="252"/>
        <end position="328"/>
    </location>
</feature>
<evidence type="ECO:0000259" key="6">
    <source>
        <dbReference type="Pfam" id="PF25869"/>
    </source>
</evidence>
<dbReference type="GO" id="GO:0030288">
    <property type="term" value="C:outer membrane-bounded periplasmic space"/>
    <property type="evidence" value="ECO:0007669"/>
    <property type="project" value="TreeGrafter"/>
</dbReference>
<accession>A0A1G5XXI0</accession>
<dbReference type="GO" id="GO:0060003">
    <property type="term" value="P:copper ion export"/>
    <property type="evidence" value="ECO:0007669"/>
    <property type="project" value="TreeGrafter"/>
</dbReference>
<proteinExistence type="inferred from homology"/>
<dbReference type="EMBL" id="FMXE01000012">
    <property type="protein sequence ID" value="SDA74900.1"/>
    <property type="molecule type" value="Genomic_DNA"/>
</dbReference>
<dbReference type="OrthoDB" id="9806939at2"/>
<dbReference type="GO" id="GO:0015679">
    <property type="term" value="P:plasma membrane copper ion transport"/>
    <property type="evidence" value="ECO:0007669"/>
    <property type="project" value="TreeGrafter"/>
</dbReference>
<evidence type="ECO:0000256" key="3">
    <source>
        <dbReference type="SAM" id="Phobius"/>
    </source>
</evidence>
<dbReference type="GO" id="GO:0016020">
    <property type="term" value="C:membrane"/>
    <property type="evidence" value="ECO:0007669"/>
    <property type="project" value="InterPro"/>
</dbReference>
<evidence type="ECO:0000313" key="11">
    <source>
        <dbReference type="Proteomes" id="UP000198756"/>
    </source>
</evidence>
<evidence type="ECO:0000259" key="7">
    <source>
        <dbReference type="Pfam" id="PF25919"/>
    </source>
</evidence>
<dbReference type="InterPro" id="IPR058649">
    <property type="entry name" value="CzcB_C"/>
</dbReference>
<reference evidence="11" key="1">
    <citation type="submission" date="2016-10" db="EMBL/GenBank/DDBJ databases">
        <authorList>
            <person name="Varghese N."/>
            <person name="Submissions S."/>
        </authorList>
    </citation>
    <scope>NUCLEOTIDE SEQUENCE [LARGE SCALE GENOMIC DNA]</scope>
    <source>
        <strain evidence="11">DSM 22703</strain>
    </source>
</reference>
<dbReference type="Proteomes" id="UP000198756">
    <property type="component" value="Unassembled WGS sequence"/>
</dbReference>
<dbReference type="InterPro" id="IPR006143">
    <property type="entry name" value="RND_pump_MFP"/>
</dbReference>
<dbReference type="STRING" id="279824.SAMN03080617_02081"/>
<comment type="similarity">
    <text evidence="1">Belongs to the membrane fusion protein (MFP) (TC 8.A.1) family.</text>
</comment>
<dbReference type="InterPro" id="IPR058792">
    <property type="entry name" value="Beta-barrel_RND_2"/>
</dbReference>
<keyword evidence="2" id="KW-0813">Transport</keyword>
<dbReference type="Pfam" id="PF25869">
    <property type="entry name" value="3HB_CusB"/>
    <property type="match status" value="1"/>
</dbReference>